<feature type="compositionally biased region" description="Basic and acidic residues" evidence="1">
    <location>
        <begin position="174"/>
        <end position="186"/>
    </location>
</feature>
<reference evidence="2 3" key="2">
    <citation type="journal article" date="2019" name="Int. J. Syst. Evol. Microbiol.">
        <title>Description and complete genome sequence of Bradyrhizobium amphicarpaeae sp. nov., harbouring photosystem and nitrogen-fixation genes.</title>
        <authorList>
            <person name="Bromfield E.S.P."/>
            <person name="Cloutier S."/>
            <person name="Nguyen H.D.T."/>
        </authorList>
    </citation>
    <scope>NUCLEOTIDE SEQUENCE [LARGE SCALE GENOMIC DNA]</scope>
    <source>
        <strain evidence="2 3">39S1MB</strain>
    </source>
</reference>
<keyword evidence="3" id="KW-1185">Reference proteome</keyword>
<evidence type="ECO:0000313" key="3">
    <source>
        <dbReference type="Proteomes" id="UP000215884"/>
    </source>
</evidence>
<organism evidence="2 3">
    <name type="scientific">Bradyrhizobium amphicarpaeae</name>
    <dbReference type="NCBI Taxonomy" id="1404768"/>
    <lineage>
        <taxon>Bacteria</taxon>
        <taxon>Pseudomonadati</taxon>
        <taxon>Pseudomonadota</taxon>
        <taxon>Alphaproteobacteria</taxon>
        <taxon>Hyphomicrobiales</taxon>
        <taxon>Nitrobacteraceae</taxon>
        <taxon>Bradyrhizobium</taxon>
    </lineage>
</organism>
<evidence type="ECO:0000313" key="2">
    <source>
        <dbReference type="EMBL" id="AWL99998.1"/>
    </source>
</evidence>
<protein>
    <recommendedName>
        <fullName evidence="4">CHAT domain-containing protein</fullName>
    </recommendedName>
</protein>
<dbReference type="KEGG" id="brq:CIT40_08100"/>
<gene>
    <name evidence="2" type="ORF">CIT40_08100</name>
</gene>
<name>A0A2U8PQD5_9BRAD</name>
<dbReference type="EMBL" id="CP029426">
    <property type="protein sequence ID" value="AWL99998.1"/>
    <property type="molecule type" value="Genomic_DNA"/>
</dbReference>
<evidence type="ECO:0008006" key="4">
    <source>
        <dbReference type="Google" id="ProtNLM"/>
    </source>
</evidence>
<evidence type="ECO:0000256" key="1">
    <source>
        <dbReference type="SAM" id="MobiDB-lite"/>
    </source>
</evidence>
<reference evidence="2 3" key="1">
    <citation type="journal article" date="2017" name="Syst. Appl. Microbiol.">
        <title>Soybeans inoculated with root zone soils of Canadian native legumes harbour diverse and novel Bradyrhizobium spp. that possess agricultural potential.</title>
        <authorList>
            <person name="Bromfield E.S.P."/>
            <person name="Cloutier S."/>
            <person name="Tambong J.T."/>
            <person name="Tran Thi T.V."/>
        </authorList>
    </citation>
    <scope>NUCLEOTIDE SEQUENCE [LARGE SCALE GENOMIC DNA]</scope>
    <source>
        <strain evidence="2 3">39S1MB</strain>
    </source>
</reference>
<accession>A0A2U8PQD5</accession>
<dbReference type="RefSeq" id="WP_094892262.1">
    <property type="nucleotide sequence ID" value="NZ_CP029426.2"/>
</dbReference>
<proteinExistence type="predicted"/>
<feature type="region of interest" description="Disordered" evidence="1">
    <location>
        <begin position="157"/>
        <end position="189"/>
    </location>
</feature>
<sequence length="726" mass="80353">MTEAMKPSADTGRPPTVKDIVTFLLAFFGQELKPGAAVQPTTDIRTKLGLSDADWTAFADRINAHPPIQAARLSISRGQMINARSVVDIANIMLAGFGEKPRTLAVPAQPGRRKAASKGRPALERNMEFRGPGGDMSFLEELLRADSAKTIVENAPIEVEKAPPAPRDLPQAKAGDEKAAPGHEETGAGDSASFFFALESKPTSGRKTVQGNEVLWGEEFDLLFLYGRLTDNAFAVVDGARGLEAVKQGKVALGVEVIPKGLTLAKGGAFRLVEIKDGKLVGEPPRFELTAPKRSDAEPGPAGAYVTFTVNGAAIYTFFLELRLTDKLSDSPAPPRTINLDLEHVTASANVEPRYARFTIRKRGGPWQVYGSIRNGDDELLPDDTTIINESSLDTVYRESIVPVLRKVADETAWKFVGDDLKLPAEHDAAARACMQKTMTIGYRLYRRFSEDPVFKKMVDMIEALPDGSKITITTDREVFPWEMFYPLHYVDDDVPANFQPSRFWGNRFLIESLLLPTSHDEKIPARRQQVGPLYVSMGLNRGIDAEAPWAGREPLPVDVQHTFFNKDLKGRGRYCEQYDDIVKNIRDADPASVIYFFCHGTAKELKFDNTERRLVADHLDGGENYPGWPLVFINACDAGDLSPLSFYSFRTEFRKRKAAGLIAPCFPVPTMFAAMFAKRFLAAYCERQSVGATLFNIRRELIARNNPLGLWYSLQCPLDLKGPEA</sequence>
<dbReference type="Proteomes" id="UP000215884">
    <property type="component" value="Chromosome"/>
</dbReference>
<dbReference type="AlphaFoldDB" id="A0A2U8PQD5"/>
<dbReference type="OrthoDB" id="8477039at2"/>